<comment type="cofactor">
    <cofactor evidence="1 7">
        <name>FAD</name>
        <dbReference type="ChEBI" id="CHEBI:57692"/>
    </cofactor>
</comment>
<dbReference type="EC" id="1.8.3.2" evidence="7"/>
<dbReference type="InterPro" id="IPR036774">
    <property type="entry name" value="ERV/ALR_sulphydryl_oxid_sf"/>
</dbReference>
<evidence type="ECO:0000256" key="1">
    <source>
        <dbReference type="ARBA" id="ARBA00001974"/>
    </source>
</evidence>
<protein>
    <recommendedName>
        <fullName evidence="7">Sulfhydryl oxidase</fullName>
        <ecNumber evidence="7">1.8.3.2</ecNumber>
    </recommendedName>
</protein>
<dbReference type="Pfam" id="PF04777">
    <property type="entry name" value="Evr1_Alr"/>
    <property type="match status" value="1"/>
</dbReference>
<name>A0A481Z082_9VIRU</name>
<feature type="transmembrane region" description="Helical" evidence="7">
    <location>
        <begin position="115"/>
        <end position="136"/>
    </location>
</feature>
<dbReference type="Gene3D" id="1.20.120.310">
    <property type="entry name" value="ERV/ALR sulfhydryl oxidase domain"/>
    <property type="match status" value="1"/>
</dbReference>
<keyword evidence="5" id="KW-1015">Disulfide bond</keyword>
<reference evidence="9" key="1">
    <citation type="journal article" date="2019" name="MBio">
        <title>Virus Genomes from Deep Sea Sediments Expand the Ocean Megavirome and Support Independent Origins of Viral Gigantism.</title>
        <authorList>
            <person name="Backstrom D."/>
            <person name="Yutin N."/>
            <person name="Jorgensen S.L."/>
            <person name="Dharamshi J."/>
            <person name="Homa F."/>
            <person name="Zaremba-Niedwiedzka K."/>
            <person name="Spang A."/>
            <person name="Wolf Y.I."/>
            <person name="Koonin E.V."/>
            <person name="Ettema T.J."/>
        </authorList>
    </citation>
    <scope>NUCLEOTIDE SEQUENCE</scope>
</reference>
<comment type="catalytic activity">
    <reaction evidence="6 7">
        <text>2 R'C(R)SH + O2 = R'C(R)S-S(R)CR' + H2O2</text>
        <dbReference type="Rhea" id="RHEA:17357"/>
        <dbReference type="ChEBI" id="CHEBI:15379"/>
        <dbReference type="ChEBI" id="CHEBI:16240"/>
        <dbReference type="ChEBI" id="CHEBI:16520"/>
        <dbReference type="ChEBI" id="CHEBI:17412"/>
        <dbReference type="EC" id="1.8.3.2"/>
    </reaction>
</comment>
<evidence type="ECO:0000256" key="7">
    <source>
        <dbReference type="RuleBase" id="RU371123"/>
    </source>
</evidence>
<dbReference type="PROSITE" id="PS51324">
    <property type="entry name" value="ERV_ALR"/>
    <property type="match status" value="1"/>
</dbReference>
<evidence type="ECO:0000256" key="2">
    <source>
        <dbReference type="ARBA" id="ARBA00022630"/>
    </source>
</evidence>
<dbReference type="GO" id="GO:0050660">
    <property type="term" value="F:flavin adenine dinucleotide binding"/>
    <property type="evidence" value="ECO:0007669"/>
    <property type="project" value="TreeGrafter"/>
</dbReference>
<dbReference type="GO" id="GO:0016971">
    <property type="term" value="F:flavin-dependent sulfhydryl oxidase activity"/>
    <property type="evidence" value="ECO:0007669"/>
    <property type="project" value="InterPro"/>
</dbReference>
<keyword evidence="7" id="KW-1133">Transmembrane helix</keyword>
<dbReference type="InterPro" id="IPR039799">
    <property type="entry name" value="ALR/ERV"/>
</dbReference>
<evidence type="ECO:0000313" key="9">
    <source>
        <dbReference type="EMBL" id="QBK88495.1"/>
    </source>
</evidence>
<gene>
    <name evidence="9" type="ORF">LCMiAC01_01720</name>
</gene>
<evidence type="ECO:0000256" key="6">
    <source>
        <dbReference type="ARBA" id="ARBA00048864"/>
    </source>
</evidence>
<keyword evidence="7" id="KW-0472">Membrane</keyword>
<dbReference type="PANTHER" id="PTHR12645:SF0">
    <property type="entry name" value="FAD-LINKED SULFHYDRYL OXIDASE ALR"/>
    <property type="match status" value="1"/>
</dbReference>
<dbReference type="InterPro" id="IPR017905">
    <property type="entry name" value="ERV/ALR_sulphydryl_oxidase"/>
</dbReference>
<evidence type="ECO:0000256" key="5">
    <source>
        <dbReference type="ARBA" id="ARBA00023157"/>
    </source>
</evidence>
<organism evidence="9">
    <name type="scientific">Mimivirus LCMiAC01</name>
    <dbReference type="NCBI Taxonomy" id="2506608"/>
    <lineage>
        <taxon>Viruses</taxon>
        <taxon>Varidnaviria</taxon>
        <taxon>Bamfordvirae</taxon>
        <taxon>Nucleocytoviricota</taxon>
        <taxon>Megaviricetes</taxon>
        <taxon>Imitervirales</taxon>
        <taxon>Mimiviridae</taxon>
        <taxon>Klosneuvirinae</taxon>
    </lineage>
</organism>
<evidence type="ECO:0000256" key="4">
    <source>
        <dbReference type="ARBA" id="ARBA00023002"/>
    </source>
</evidence>
<keyword evidence="2 7" id="KW-0285">Flavoprotein</keyword>
<dbReference type="SUPFAM" id="SSF69000">
    <property type="entry name" value="FAD-dependent thiol oxidase"/>
    <property type="match status" value="1"/>
</dbReference>
<dbReference type="EMBL" id="MK500390">
    <property type="protein sequence ID" value="QBK88495.1"/>
    <property type="molecule type" value="Genomic_DNA"/>
</dbReference>
<evidence type="ECO:0000259" key="8">
    <source>
        <dbReference type="PROSITE" id="PS51324"/>
    </source>
</evidence>
<keyword evidence="4 7" id="KW-0560">Oxidoreductase</keyword>
<keyword evidence="3 7" id="KW-0274">FAD</keyword>
<keyword evidence="7" id="KW-0812">Transmembrane</keyword>
<evidence type="ECO:0000256" key="3">
    <source>
        <dbReference type="ARBA" id="ARBA00022827"/>
    </source>
</evidence>
<feature type="domain" description="ERV/ALR sulfhydryl oxidase" evidence="8">
    <location>
        <begin position="1"/>
        <end position="102"/>
    </location>
</feature>
<sequence length="146" mass="17357">MDPKIWGSHAWMFLHCITIGYPKCPSDTDKKNIKTFFENLHTILPCEKCKDHFKEHFLKYPLTNEILCSKKKLFRWLVDVRNSVNRQLNKPEISYESVLNKCTTCNKTTTNRTKYIMYILVFIAIILIVIIMCRFMKRYGLAQLTK</sequence>
<accession>A0A481Z082</accession>
<dbReference type="PANTHER" id="PTHR12645">
    <property type="entry name" value="ALR/ERV"/>
    <property type="match status" value="1"/>
</dbReference>
<proteinExistence type="predicted"/>